<comment type="function">
    <text evidence="1">VSG forms a coat on the surface of the parasite. The trypanosome evades the immune response of the host by expressing a series of antigenically distinct VSGs from an estimated 1000 VSG genes.</text>
</comment>
<feature type="chain" id="PRO_5012678491" evidence="9">
    <location>
        <begin position="24"/>
        <end position="255"/>
    </location>
</feature>
<proteinExistence type="predicted"/>
<evidence type="ECO:0000256" key="7">
    <source>
        <dbReference type="ARBA" id="ARBA00023180"/>
    </source>
</evidence>
<accession>A0A1J0R7P8</accession>
<evidence type="ECO:0000256" key="4">
    <source>
        <dbReference type="ARBA" id="ARBA00022622"/>
    </source>
</evidence>
<evidence type="ECO:0000256" key="1">
    <source>
        <dbReference type="ARBA" id="ARBA00002523"/>
    </source>
</evidence>
<name>A0A1J0R7P8_9TRYP</name>
<keyword evidence="5 9" id="KW-0732">Signal</keyword>
<evidence type="ECO:0000256" key="2">
    <source>
        <dbReference type="ARBA" id="ARBA00004609"/>
    </source>
</evidence>
<reference evidence="11" key="1">
    <citation type="submission" date="2016-08" db="EMBL/GenBank/DDBJ databases">
        <title>VSG repertoire of Trypanosoma brucei EATRO 1125.</title>
        <authorList>
            <person name="Cross G.A."/>
        </authorList>
    </citation>
    <scope>NUCLEOTIDE SEQUENCE</scope>
    <source>
        <strain evidence="11">EATRO 1125</strain>
    </source>
</reference>
<keyword evidence="7" id="KW-0325">Glycoprotein</keyword>
<evidence type="ECO:0000256" key="8">
    <source>
        <dbReference type="ARBA" id="ARBA00023288"/>
    </source>
</evidence>
<keyword evidence="4" id="KW-0336">GPI-anchor</keyword>
<dbReference type="AlphaFoldDB" id="A0A1J0R7P8"/>
<organism evidence="11">
    <name type="scientific">Trypanosoma brucei</name>
    <dbReference type="NCBI Taxonomy" id="5691"/>
    <lineage>
        <taxon>Eukaryota</taxon>
        <taxon>Discoba</taxon>
        <taxon>Euglenozoa</taxon>
        <taxon>Kinetoplastea</taxon>
        <taxon>Metakinetoplastina</taxon>
        <taxon>Trypanosomatida</taxon>
        <taxon>Trypanosomatidae</taxon>
        <taxon>Trypanosoma</taxon>
    </lineage>
</organism>
<keyword evidence="6" id="KW-0472">Membrane</keyword>
<comment type="subcellular location">
    <subcellularLocation>
        <location evidence="2">Cell membrane</location>
        <topology evidence="2">Lipid-anchor</topology>
        <topology evidence="2">GPI-anchor</topology>
    </subcellularLocation>
</comment>
<evidence type="ECO:0000259" key="10">
    <source>
        <dbReference type="Pfam" id="PF13206"/>
    </source>
</evidence>
<evidence type="ECO:0000256" key="3">
    <source>
        <dbReference type="ARBA" id="ARBA00022475"/>
    </source>
</evidence>
<dbReference type="Pfam" id="PF13206">
    <property type="entry name" value="VSG_B"/>
    <property type="match status" value="1"/>
</dbReference>
<dbReference type="GO" id="GO:0098552">
    <property type="term" value="C:side of membrane"/>
    <property type="evidence" value="ECO:0007669"/>
    <property type="project" value="UniProtKB-KW"/>
</dbReference>
<feature type="domain" description="Trypanosome variant surface glycoprotein B-type N-terminal" evidence="10">
    <location>
        <begin position="18"/>
        <end position="239"/>
    </location>
</feature>
<dbReference type="VEuPathDB" id="TriTrypDB:Tb427_000104200"/>
<dbReference type="GO" id="GO:0005886">
    <property type="term" value="C:plasma membrane"/>
    <property type="evidence" value="ECO:0007669"/>
    <property type="project" value="UniProtKB-SubCell"/>
</dbReference>
<keyword evidence="3" id="KW-1003">Cell membrane</keyword>
<dbReference type="EMBL" id="KX699838">
    <property type="protein sequence ID" value="APD73794.1"/>
    <property type="molecule type" value="Genomic_DNA"/>
</dbReference>
<evidence type="ECO:0000256" key="6">
    <source>
        <dbReference type="ARBA" id="ARBA00023136"/>
    </source>
</evidence>
<sequence length="255" mass="26459">MQPEVIFSLILGAVGVLSTTTLGAVTANGHGADFEALCGLINFGQPINTDVTIPATIETIAEEILAVNLSLSDETTLQKVSKNKEKTWAELDKSVKNDLAGLEKAWDFWRTSISGSPKDNIKQRLAAFSVLKSNQRARQKYHQVAKAALKAYGDAQKLKGIAKKEAINAELSQALLGGAEDQAKLLLGGTGRTAACGAGKSTAGTKAGQALLLDLLCLCGGGNGGDSGNGKTCCDTCDSGNAPLSGPAQLIPQLY</sequence>
<evidence type="ECO:0000313" key="11">
    <source>
        <dbReference type="EMBL" id="APD73794.1"/>
    </source>
</evidence>
<dbReference type="InterPro" id="IPR025932">
    <property type="entry name" value="Trypano_VSG_B_N_dom"/>
</dbReference>
<keyword evidence="8" id="KW-0449">Lipoprotein</keyword>
<evidence type="ECO:0000256" key="5">
    <source>
        <dbReference type="ARBA" id="ARBA00022729"/>
    </source>
</evidence>
<protein>
    <submittedName>
        <fullName evidence="11">Variant surface glycoprotein 1125.1621</fullName>
    </submittedName>
</protein>
<evidence type="ECO:0000256" key="9">
    <source>
        <dbReference type="SAM" id="SignalP"/>
    </source>
</evidence>
<feature type="signal peptide" evidence="9">
    <location>
        <begin position="1"/>
        <end position="23"/>
    </location>
</feature>